<dbReference type="InterPro" id="IPR011256">
    <property type="entry name" value="Reg_factor_effector_dom_sf"/>
</dbReference>
<name>C7XTW8_9LACO</name>
<dbReference type="Gene3D" id="1.10.1660.10">
    <property type="match status" value="1"/>
</dbReference>
<dbReference type="STRING" id="575594.HMPREF0501_00134"/>
<accession>C7XTW8</accession>
<dbReference type="PROSITE" id="PS50937">
    <property type="entry name" value="HTH_MERR_2"/>
    <property type="match status" value="1"/>
</dbReference>
<reference evidence="3 4" key="1">
    <citation type="submission" date="2009-06" db="EMBL/GenBank/DDBJ databases">
        <title>The Genome Sequence of Lactobacillus coleohominis strain 101-4-CHN.</title>
        <authorList>
            <consortium name="The Broad Institute Genome Sequencing Platform"/>
            <person name="Ward D."/>
            <person name="Young S.K."/>
            <person name="Zeng Q."/>
            <person name="Koehrsen M."/>
            <person name="Alvarado L."/>
            <person name="Berlin A."/>
            <person name="Borenstein D."/>
            <person name="Chen Z."/>
            <person name="Engels R."/>
            <person name="Freedman E."/>
            <person name="Gellesch M."/>
            <person name="Goldberg J."/>
            <person name="Griggs A."/>
            <person name="Gujja S."/>
            <person name="Heiman D."/>
            <person name="Hepburn T."/>
            <person name="Howarth C."/>
            <person name="Jen D."/>
            <person name="Larson L."/>
            <person name="Lewis B."/>
            <person name="Mehta T."/>
            <person name="Park D."/>
            <person name="Pearson M."/>
            <person name="Roberts A."/>
            <person name="Saif S."/>
            <person name="Shea T."/>
            <person name="Shenoy N."/>
            <person name="Sisk P."/>
            <person name="Stolte C."/>
            <person name="Sykes S."/>
            <person name="Walk T."/>
            <person name="White J."/>
            <person name="Yandava C."/>
            <person name="Liu Y."/>
            <person name="Xu Q."/>
            <person name="Lander E."/>
            <person name="Nusbaum C."/>
            <person name="Galagan J."/>
            <person name="Birren B."/>
        </authorList>
    </citation>
    <scope>NUCLEOTIDE SEQUENCE [LARGE SCALE GENOMIC DNA]</scope>
    <source>
        <strain evidence="3 4">101-4-CHN</strain>
    </source>
</reference>
<evidence type="ECO:0000313" key="3">
    <source>
        <dbReference type="EMBL" id="EEU30729.1"/>
    </source>
</evidence>
<evidence type="ECO:0000256" key="1">
    <source>
        <dbReference type="ARBA" id="ARBA00023125"/>
    </source>
</evidence>
<evidence type="ECO:0000313" key="4">
    <source>
        <dbReference type="Proteomes" id="UP000003987"/>
    </source>
</evidence>
<feature type="domain" description="HTH merR-type" evidence="2">
    <location>
        <begin position="15"/>
        <end position="85"/>
    </location>
</feature>
<dbReference type="InterPro" id="IPR047057">
    <property type="entry name" value="MerR_fam"/>
</dbReference>
<dbReference type="eggNOG" id="COG0789">
    <property type="taxonomic scope" value="Bacteria"/>
</dbReference>
<dbReference type="AlphaFoldDB" id="C7XTW8"/>
<dbReference type="InterPro" id="IPR000551">
    <property type="entry name" value="MerR-type_HTH_dom"/>
</dbReference>
<dbReference type="GO" id="GO:0003700">
    <property type="term" value="F:DNA-binding transcription factor activity"/>
    <property type="evidence" value="ECO:0007669"/>
    <property type="project" value="InterPro"/>
</dbReference>
<dbReference type="Gene3D" id="3.20.80.10">
    <property type="entry name" value="Regulatory factor, effector binding domain"/>
    <property type="match status" value="1"/>
</dbReference>
<dbReference type="PANTHER" id="PTHR30204:SF97">
    <property type="entry name" value="MERR FAMILY REGULATORY PROTEIN"/>
    <property type="match status" value="1"/>
</dbReference>
<dbReference type="SUPFAM" id="SSF55136">
    <property type="entry name" value="Probable bacterial effector-binding domain"/>
    <property type="match status" value="1"/>
</dbReference>
<organism evidence="3 4">
    <name type="scientific">Limosilactobacillus coleohominis 101-4-CHN</name>
    <dbReference type="NCBI Taxonomy" id="575594"/>
    <lineage>
        <taxon>Bacteria</taxon>
        <taxon>Bacillati</taxon>
        <taxon>Bacillota</taxon>
        <taxon>Bacilli</taxon>
        <taxon>Lactobacillales</taxon>
        <taxon>Lactobacillaceae</taxon>
        <taxon>Limosilactobacillus</taxon>
    </lineage>
</organism>
<dbReference type="OrthoDB" id="9773308at2"/>
<dbReference type="GO" id="GO:0003677">
    <property type="term" value="F:DNA binding"/>
    <property type="evidence" value="ECO:0007669"/>
    <property type="project" value="UniProtKB-KW"/>
</dbReference>
<dbReference type="InterPro" id="IPR009061">
    <property type="entry name" value="DNA-bd_dom_put_sf"/>
</dbReference>
<dbReference type="EMBL" id="GG698802">
    <property type="protein sequence ID" value="EEU30729.1"/>
    <property type="molecule type" value="Genomic_DNA"/>
</dbReference>
<dbReference type="Proteomes" id="UP000003987">
    <property type="component" value="Unassembled WGS sequence"/>
</dbReference>
<keyword evidence="1" id="KW-0238">DNA-binding</keyword>
<dbReference type="SMART" id="SM00422">
    <property type="entry name" value="HTH_MERR"/>
    <property type="match status" value="1"/>
</dbReference>
<dbReference type="SUPFAM" id="SSF46955">
    <property type="entry name" value="Putative DNA-binding domain"/>
    <property type="match status" value="1"/>
</dbReference>
<dbReference type="HOGENOM" id="CLU_065103_0_3_9"/>
<dbReference type="PANTHER" id="PTHR30204">
    <property type="entry name" value="REDOX-CYCLING DRUG-SENSING TRANSCRIPTIONAL ACTIVATOR SOXR"/>
    <property type="match status" value="1"/>
</dbReference>
<proteinExistence type="predicted"/>
<sequence length="279" mass="32981">MIKSIVKIESRRKIMFSIGKMAKLGQTSVQTLRLYDRLNLLRAAHRDIDSGYRYYTADQLFRLKLIKYLQETGLSLQEIKQVMEQPDLLSDFWEKQEQVIRGNIQREKERLRMAQFQKRQFETVKLLEQKVGAGVYYRHVNQLIFQQSIKNIITPVDKPDQEITTLDQQLLALGQVPNLEYGFIFPVSEYSSLNDIHYQFQFKTLMNNVDGAIKQDGYYACIAFRWSRAEYLSYYRQLLDMHRGKGSESLMVIEESYPQDYRRLNDGTNFITELRIKVG</sequence>
<evidence type="ECO:0000259" key="2">
    <source>
        <dbReference type="PROSITE" id="PS50937"/>
    </source>
</evidence>
<dbReference type="Pfam" id="PF13411">
    <property type="entry name" value="MerR_1"/>
    <property type="match status" value="1"/>
</dbReference>
<protein>
    <submittedName>
        <fullName evidence="3">Transcriptional regulator, MerR family</fullName>
    </submittedName>
</protein>
<gene>
    <name evidence="3" type="ORF">HMPREF0501_00134</name>
</gene>
<keyword evidence="4" id="KW-1185">Reference proteome</keyword>